<dbReference type="AlphaFoldDB" id="A0A6B0TIX4"/>
<dbReference type="Gene3D" id="3.40.50.12030">
    <property type="entry name" value="Uncharacterised protein family UPF0261, NC domain"/>
    <property type="match status" value="1"/>
</dbReference>
<feature type="domain" description="UPF0261" evidence="2">
    <location>
        <begin position="187"/>
        <end position="403"/>
    </location>
</feature>
<dbReference type="PANTHER" id="PTHR31862:SF1">
    <property type="entry name" value="UPF0261 DOMAIN PROTEIN (AFU_ORTHOLOGUE AFUA_1G10120)"/>
    <property type="match status" value="1"/>
</dbReference>
<evidence type="ECO:0000313" key="3">
    <source>
        <dbReference type="EMBL" id="MXU64327.1"/>
    </source>
</evidence>
<dbReference type="InterPro" id="IPR044122">
    <property type="entry name" value="UPF0261_N"/>
</dbReference>
<dbReference type="NCBIfam" id="NF002673">
    <property type="entry name" value="PRK02399.1-1"/>
    <property type="match status" value="1"/>
</dbReference>
<dbReference type="EMBL" id="WUWG01000001">
    <property type="protein sequence ID" value="MXU64327.1"/>
    <property type="molecule type" value="Genomic_DNA"/>
</dbReference>
<evidence type="ECO:0000259" key="1">
    <source>
        <dbReference type="Pfam" id="PF06792"/>
    </source>
</evidence>
<dbReference type="InterPro" id="IPR056778">
    <property type="entry name" value="UPF0261_C"/>
</dbReference>
<feature type="domain" description="UPF0261" evidence="1">
    <location>
        <begin position="8"/>
        <end position="177"/>
    </location>
</feature>
<comment type="caution">
    <text evidence="3">The sequence shown here is derived from an EMBL/GenBank/DDBJ whole genome shotgun (WGS) entry which is preliminary data.</text>
</comment>
<dbReference type="RefSeq" id="WP_160851572.1">
    <property type="nucleotide sequence ID" value="NZ_WUWG01000001.1"/>
</dbReference>
<accession>A0A6B0TIX4</accession>
<evidence type="ECO:0000313" key="4">
    <source>
        <dbReference type="Proteomes" id="UP000436016"/>
    </source>
</evidence>
<evidence type="ECO:0000259" key="2">
    <source>
        <dbReference type="Pfam" id="PF23189"/>
    </source>
</evidence>
<protein>
    <submittedName>
        <fullName evidence="3">UPF0261 family protein</fullName>
    </submittedName>
</protein>
<reference evidence="3 4" key="1">
    <citation type="submission" date="2019-12" db="EMBL/GenBank/DDBJ databases">
        <title>Strain KN286 was isolated from seawater, which was collected from Caroline Seamount in the tropical western Pacific.</title>
        <authorList>
            <person name="Wang Q."/>
        </authorList>
    </citation>
    <scope>NUCLEOTIDE SEQUENCE [LARGE SCALE GENOMIC DNA]</scope>
    <source>
        <strain evidence="3 4">KN286</strain>
    </source>
</reference>
<proteinExistence type="predicted"/>
<dbReference type="Gene3D" id="3.40.50.12020">
    <property type="entry name" value="Uncharacterised protein family UPF0261, NN domain"/>
    <property type="match status" value="1"/>
</dbReference>
<name>A0A6B0TIX4_9RHOB</name>
<dbReference type="NCBIfam" id="NF002674">
    <property type="entry name" value="PRK02399.1-2"/>
    <property type="match status" value="1"/>
</dbReference>
<dbReference type="PIRSF" id="PIRSF033271">
    <property type="entry name" value="UCP033271"/>
    <property type="match status" value="1"/>
</dbReference>
<dbReference type="InterPro" id="IPR008322">
    <property type="entry name" value="UPF0261"/>
</dbReference>
<sequence length="408" mass="42117">MSRSSASDVWVVGTADTKGAEMAYVRDRLARAGWDAQLVDLSTRSHDGPADIAAGDVAAHHPDGAAAVFGAPDRGAAVGAMQQAFEAYVQKNGPRVGGAIGLGGGGGTAMVSAGFRQLAYGVPKLIVSTLASGNVAPYVGMSDIAMLPSVTDISGLNRLTRTILANGAGALAGMLAAPEPRADDTDRPTVGLSMFGVTTEAVTSIAAGLGEAAEPMIFHATGTGGQIMERLVRDGQIDALIDITTTEIADLLVGGVLPALPDRLDVVAQTGIPYIGSLGACDMVNFAAQETVPERFSARRFHVHNSNVTLMRTTPAECDRIGSWIAQKLNACDGPVRFLIPQNGVSALDVEGGPFSDPAADEALFTAVLRSVEQTDNRRVAVLPCHINDPDFAAAALAAYHEITGSQT</sequence>
<dbReference type="PANTHER" id="PTHR31862">
    <property type="entry name" value="UPF0261 DOMAIN PROTEIN (AFU_ORTHOLOGUE AFUA_1G10120)"/>
    <property type="match status" value="1"/>
</dbReference>
<dbReference type="Proteomes" id="UP000436016">
    <property type="component" value="Unassembled WGS sequence"/>
</dbReference>
<dbReference type="InterPro" id="IPR051353">
    <property type="entry name" value="Tobamovirus_resist_UPF0261"/>
</dbReference>
<gene>
    <name evidence="3" type="ORF">GSH16_02625</name>
</gene>
<organism evidence="3 4">
    <name type="scientific">Oceanomicrobium pacificus</name>
    <dbReference type="NCBI Taxonomy" id="2692916"/>
    <lineage>
        <taxon>Bacteria</taxon>
        <taxon>Pseudomonadati</taxon>
        <taxon>Pseudomonadota</taxon>
        <taxon>Alphaproteobacteria</taxon>
        <taxon>Rhodobacterales</taxon>
        <taxon>Paracoccaceae</taxon>
        <taxon>Oceanomicrobium</taxon>
    </lineage>
</organism>
<dbReference type="Pfam" id="PF06792">
    <property type="entry name" value="UPF0261"/>
    <property type="match status" value="1"/>
</dbReference>
<keyword evidence="4" id="KW-1185">Reference proteome</keyword>
<dbReference type="CDD" id="cd15488">
    <property type="entry name" value="Tm-1-like"/>
    <property type="match status" value="1"/>
</dbReference>
<dbReference type="Pfam" id="PF23189">
    <property type="entry name" value="UPF0261_C"/>
    <property type="match status" value="1"/>
</dbReference>